<feature type="domain" description="KHA" evidence="15">
    <location>
        <begin position="484"/>
        <end position="568"/>
    </location>
</feature>
<dbReference type="Pfam" id="PF00520">
    <property type="entry name" value="Ion_trans"/>
    <property type="match status" value="1"/>
</dbReference>
<keyword evidence="10" id="KW-0406">Ion transport</keyword>
<dbReference type="Gene3D" id="1.10.287.70">
    <property type="match status" value="1"/>
</dbReference>
<evidence type="ECO:0000256" key="11">
    <source>
        <dbReference type="ARBA" id="ARBA00023136"/>
    </source>
</evidence>
<keyword evidence="4" id="KW-0633">Potassium transport</keyword>
<evidence type="ECO:0000313" key="16">
    <source>
        <dbReference type="EMBL" id="CAA2620690.1"/>
    </source>
</evidence>
<evidence type="ECO:0000256" key="3">
    <source>
        <dbReference type="ARBA" id="ARBA00022448"/>
    </source>
</evidence>
<keyword evidence="6" id="KW-0631">Potassium channel</keyword>
<dbReference type="SMART" id="SM00100">
    <property type="entry name" value="cNMP"/>
    <property type="match status" value="1"/>
</dbReference>
<dbReference type="GO" id="GO:0034702">
    <property type="term" value="C:monoatomic ion channel complex"/>
    <property type="evidence" value="ECO:0007669"/>
    <property type="project" value="UniProtKB-KW"/>
</dbReference>
<dbReference type="InterPro" id="IPR014710">
    <property type="entry name" value="RmlC-like_jellyroll"/>
</dbReference>
<evidence type="ECO:0000256" key="4">
    <source>
        <dbReference type="ARBA" id="ARBA00022538"/>
    </source>
</evidence>
<evidence type="ECO:0000256" key="5">
    <source>
        <dbReference type="ARBA" id="ARBA00022692"/>
    </source>
</evidence>
<evidence type="ECO:0000259" key="15">
    <source>
        <dbReference type="PROSITE" id="PS51490"/>
    </source>
</evidence>
<keyword evidence="12" id="KW-0407">Ion channel</keyword>
<dbReference type="CDD" id="cd00038">
    <property type="entry name" value="CAP_ED"/>
    <property type="match status" value="1"/>
</dbReference>
<dbReference type="AlphaFoldDB" id="A0A7I8IR62"/>
<organism evidence="16">
    <name type="scientific">Spirodela intermedia</name>
    <name type="common">Intermediate duckweed</name>
    <dbReference type="NCBI Taxonomy" id="51605"/>
    <lineage>
        <taxon>Eukaryota</taxon>
        <taxon>Viridiplantae</taxon>
        <taxon>Streptophyta</taxon>
        <taxon>Embryophyta</taxon>
        <taxon>Tracheophyta</taxon>
        <taxon>Spermatophyta</taxon>
        <taxon>Magnoliopsida</taxon>
        <taxon>Liliopsida</taxon>
        <taxon>Araceae</taxon>
        <taxon>Lemnoideae</taxon>
        <taxon>Spirodela</taxon>
    </lineage>
</organism>
<feature type="transmembrane region" description="Helical" evidence="13">
    <location>
        <begin position="54"/>
        <end position="75"/>
    </location>
</feature>
<sequence length="568" mass="64182">MKPEDEEPDSVTLSNLSKIVLPPLGASSYDLAQPNAGGKTISPMDSRYRCWETFMVLLVAYSAWVYPFKVAFMGASAQQGGLYIADNVVAFFFAVDMGSPSSWPTSTGGRTFSSYLSTWFMMDLASTIPFQLLGNLITGRTTTGLSFGILGLLRLWRLRKVHEFFARLEKDIRYSYFLVRCAKATLLLVHFAGCIYYMLADHYPHGGKTWIGTAIPNFRESSLRIRYVSSIYWSMTTMTTRDGLQHFYMLFNLGFTSYLIGNMTNLVVEGTRRTMKFRDSVRAASSFVCRNRLRRRLRDQILTYMYLRFKADNLNQQELMDQLPESIYKGICQHLFLPSLKLVYLFKGVSLETLLLLVAKMKPEYVPPREDVITQNQASEDIYVVGGREGRGARELGAGGIFGEICALCNRLQAHTFRTRTLCQLLRLKQATLVEAMGTKHEDSVVIIRNFLQLTTGLGSWSALSSASERMAQKWERSGGLCSRVNIYRGHPMFRSPCRRAGKLINVPSSFEELKNAMGKKLGVEVEETVIVNVEGSEVDSLEVIRDNDKLFLVDAEDLQRFDADSSS</sequence>
<evidence type="ECO:0000256" key="2">
    <source>
        <dbReference type="ARBA" id="ARBA00007929"/>
    </source>
</evidence>
<evidence type="ECO:0000259" key="14">
    <source>
        <dbReference type="PROSITE" id="PS50042"/>
    </source>
</evidence>
<accession>A0A7I8IR62</accession>
<name>A0A7I8IR62_SPIIN</name>
<dbReference type="EMBL" id="LR743592">
    <property type="protein sequence ID" value="CAA2620690.1"/>
    <property type="molecule type" value="Genomic_DNA"/>
</dbReference>
<evidence type="ECO:0000256" key="8">
    <source>
        <dbReference type="ARBA" id="ARBA00022958"/>
    </source>
</evidence>
<dbReference type="Gene3D" id="2.60.120.10">
    <property type="entry name" value="Jelly Rolls"/>
    <property type="match status" value="1"/>
</dbReference>
<dbReference type="InterPro" id="IPR045319">
    <property type="entry name" value="KAT/AKT"/>
</dbReference>
<dbReference type="PANTHER" id="PTHR45743">
    <property type="entry name" value="POTASSIUM CHANNEL AKT1"/>
    <property type="match status" value="1"/>
</dbReference>
<dbReference type="PANTHER" id="PTHR45743:SF21">
    <property type="entry name" value="POTASSIUM CHANNEL AKT2_3"/>
    <property type="match status" value="1"/>
</dbReference>
<evidence type="ECO:0000313" key="17">
    <source>
        <dbReference type="Proteomes" id="UP001189122"/>
    </source>
</evidence>
<evidence type="ECO:0000256" key="6">
    <source>
        <dbReference type="ARBA" id="ARBA00022826"/>
    </source>
</evidence>
<feature type="transmembrane region" description="Helical" evidence="13">
    <location>
        <begin position="177"/>
        <end position="199"/>
    </location>
</feature>
<feature type="transmembrane region" description="Helical" evidence="13">
    <location>
        <begin position="137"/>
        <end position="156"/>
    </location>
</feature>
<evidence type="ECO:0000256" key="1">
    <source>
        <dbReference type="ARBA" id="ARBA00004141"/>
    </source>
</evidence>
<evidence type="ECO:0000256" key="12">
    <source>
        <dbReference type="ARBA" id="ARBA00023303"/>
    </source>
</evidence>
<evidence type="ECO:0000256" key="13">
    <source>
        <dbReference type="SAM" id="Phobius"/>
    </source>
</evidence>
<evidence type="ECO:0000256" key="7">
    <source>
        <dbReference type="ARBA" id="ARBA00022882"/>
    </source>
</evidence>
<gene>
    <name evidence="16" type="ORF">SI7747_05006859</name>
</gene>
<dbReference type="Proteomes" id="UP001189122">
    <property type="component" value="Unassembled WGS sequence"/>
</dbReference>
<reference evidence="16 17" key="1">
    <citation type="submission" date="2019-12" db="EMBL/GenBank/DDBJ databases">
        <authorList>
            <person name="Scholz U."/>
            <person name="Mascher M."/>
            <person name="Fiebig A."/>
        </authorList>
    </citation>
    <scope>NUCLEOTIDE SEQUENCE</scope>
</reference>
<dbReference type="SUPFAM" id="SSF81324">
    <property type="entry name" value="Voltage-gated potassium channels"/>
    <property type="match status" value="1"/>
</dbReference>
<keyword evidence="8" id="KW-0630">Potassium</keyword>
<dbReference type="EMBL" id="CACRZD030000005">
    <property type="protein sequence ID" value="CAA6660442.1"/>
    <property type="molecule type" value="Genomic_DNA"/>
</dbReference>
<dbReference type="PROSITE" id="PS51490">
    <property type="entry name" value="KHA"/>
    <property type="match status" value="1"/>
</dbReference>
<comment type="similarity">
    <text evidence="2">Belongs to the potassium channel family. Plant (TC 1.A.1.4) subfamily.</text>
</comment>
<evidence type="ECO:0000256" key="10">
    <source>
        <dbReference type="ARBA" id="ARBA00023065"/>
    </source>
</evidence>
<proteinExistence type="inferred from homology"/>
<keyword evidence="11 13" id="KW-0472">Membrane</keyword>
<keyword evidence="3" id="KW-0813">Transport</keyword>
<feature type="transmembrane region" description="Helical" evidence="13">
    <location>
        <begin position="247"/>
        <end position="268"/>
    </location>
</feature>
<dbReference type="PROSITE" id="PS50042">
    <property type="entry name" value="CNMP_BINDING_3"/>
    <property type="match status" value="1"/>
</dbReference>
<evidence type="ECO:0000256" key="9">
    <source>
        <dbReference type="ARBA" id="ARBA00022989"/>
    </source>
</evidence>
<feature type="domain" description="Cyclic nucleotide-binding" evidence="14">
    <location>
        <begin position="345"/>
        <end position="454"/>
    </location>
</feature>
<keyword evidence="9 13" id="KW-1133">Transmembrane helix</keyword>
<dbReference type="SUPFAM" id="SSF51206">
    <property type="entry name" value="cAMP-binding domain-like"/>
    <property type="match status" value="1"/>
</dbReference>
<dbReference type="InterPro" id="IPR000595">
    <property type="entry name" value="cNMP-bd_dom"/>
</dbReference>
<dbReference type="InterPro" id="IPR005821">
    <property type="entry name" value="Ion_trans_dom"/>
</dbReference>
<keyword evidence="5 13" id="KW-0812">Transmembrane</keyword>
<comment type="subcellular location">
    <subcellularLocation>
        <location evidence="1">Membrane</location>
        <topology evidence="1">Multi-pass membrane protein</topology>
    </subcellularLocation>
</comment>
<keyword evidence="7" id="KW-0851">Voltage-gated channel</keyword>
<dbReference type="InterPro" id="IPR021789">
    <property type="entry name" value="KHA_dom"/>
</dbReference>
<dbReference type="Pfam" id="PF11834">
    <property type="entry name" value="KHA"/>
    <property type="match status" value="1"/>
</dbReference>
<protein>
    <submittedName>
        <fullName evidence="16">Uncharacterized protein</fullName>
    </submittedName>
</protein>
<dbReference type="GO" id="GO:0005249">
    <property type="term" value="F:voltage-gated potassium channel activity"/>
    <property type="evidence" value="ECO:0007669"/>
    <property type="project" value="InterPro"/>
</dbReference>
<dbReference type="InterPro" id="IPR018490">
    <property type="entry name" value="cNMP-bd_dom_sf"/>
</dbReference>
<keyword evidence="17" id="KW-1185">Reference proteome</keyword>